<gene>
    <name evidence="1" type="ORF">LQG66_19190</name>
</gene>
<dbReference type="RefSeq" id="WP_231317252.1">
    <property type="nucleotide sequence ID" value="NZ_CP088156.1"/>
</dbReference>
<protein>
    <submittedName>
        <fullName evidence="1">Uncharacterized protein</fullName>
    </submittedName>
</protein>
<evidence type="ECO:0000313" key="2">
    <source>
        <dbReference type="Proteomes" id="UP001431010"/>
    </source>
</evidence>
<sequence length="86" mass="9764">MADTSTTDAVPLILMKIQESIAVLRSEMGQFRDSVETRFERVETLIRKQRRDSAGMLVMMRATAGDFDERVREVEERVAALEGKTS</sequence>
<proteinExistence type="predicted"/>
<dbReference type="Proteomes" id="UP001431010">
    <property type="component" value="Chromosome"/>
</dbReference>
<accession>A0ABY3R314</accession>
<dbReference type="EMBL" id="CP088156">
    <property type="protein sequence ID" value="UFZ01454.1"/>
    <property type="molecule type" value="Genomic_DNA"/>
</dbReference>
<reference evidence="1" key="1">
    <citation type="journal article" date="2024" name="Antonie Van Leeuwenhoek">
        <title>Bradyrhizobium ontarionense sp. nov., a novel bacterial symbiont isolated from Aeschynomene indica (Indian jointvetch), harbours photosynthesis, nitrogen fixation and nitrous oxide (N2O) reductase genes.</title>
        <authorList>
            <person name="Bromfield E.S.P."/>
            <person name="Cloutier S."/>
        </authorList>
    </citation>
    <scope>NUCLEOTIDE SEQUENCE</scope>
    <source>
        <strain evidence="1">A19</strain>
    </source>
</reference>
<organism evidence="1 2">
    <name type="scientific">Bradyrhizobium ontarionense</name>
    <dbReference type="NCBI Taxonomy" id="2898149"/>
    <lineage>
        <taxon>Bacteria</taxon>
        <taxon>Pseudomonadati</taxon>
        <taxon>Pseudomonadota</taxon>
        <taxon>Alphaproteobacteria</taxon>
        <taxon>Hyphomicrobiales</taxon>
        <taxon>Nitrobacteraceae</taxon>
        <taxon>Bradyrhizobium</taxon>
    </lineage>
</organism>
<keyword evidence="2" id="KW-1185">Reference proteome</keyword>
<name>A0ABY3R314_9BRAD</name>
<evidence type="ECO:0000313" key="1">
    <source>
        <dbReference type="EMBL" id="UFZ01454.1"/>
    </source>
</evidence>